<evidence type="ECO:0000256" key="1">
    <source>
        <dbReference type="ARBA" id="ARBA00004651"/>
    </source>
</evidence>
<dbReference type="Gene3D" id="1.20.120.350">
    <property type="entry name" value="Voltage-gated potassium channels. Chain C"/>
    <property type="match status" value="3"/>
</dbReference>
<feature type="transmembrane region" description="Helical" evidence="17">
    <location>
        <begin position="469"/>
        <end position="486"/>
    </location>
</feature>
<evidence type="ECO:0000256" key="14">
    <source>
        <dbReference type="ARBA" id="ARBA00061395"/>
    </source>
</evidence>
<feature type="region of interest" description="Disordered" evidence="16">
    <location>
        <begin position="1797"/>
        <end position="1856"/>
    </location>
</feature>
<dbReference type="STRING" id="745531.A0A0C3S1T2"/>
<feature type="transmembrane region" description="Helical" evidence="17">
    <location>
        <begin position="1388"/>
        <end position="1406"/>
    </location>
</feature>
<dbReference type="Proteomes" id="UP000053257">
    <property type="component" value="Unassembled WGS sequence"/>
</dbReference>
<proteinExistence type="inferred from homology"/>
<evidence type="ECO:0000256" key="12">
    <source>
        <dbReference type="ARBA" id="ARBA00023180"/>
    </source>
</evidence>
<evidence type="ECO:0000256" key="11">
    <source>
        <dbReference type="ARBA" id="ARBA00023136"/>
    </source>
</evidence>
<dbReference type="OrthoDB" id="416585at2759"/>
<feature type="transmembrane region" description="Helical" evidence="17">
    <location>
        <begin position="693"/>
        <end position="721"/>
    </location>
</feature>
<feature type="transmembrane region" description="Helical" evidence="17">
    <location>
        <begin position="1097"/>
        <end position="1117"/>
    </location>
</feature>
<feature type="compositionally biased region" description="Polar residues" evidence="16">
    <location>
        <begin position="1845"/>
        <end position="1855"/>
    </location>
</feature>
<comment type="similarity">
    <text evidence="14">Belongs to the calcium channel alpha-1 subunit (TC 1.A.1.11) family.</text>
</comment>
<feature type="transmembrane region" description="Helical" evidence="17">
    <location>
        <begin position="1017"/>
        <end position="1037"/>
    </location>
</feature>
<feature type="transmembrane region" description="Helical" evidence="17">
    <location>
        <begin position="1058"/>
        <end position="1077"/>
    </location>
</feature>
<evidence type="ECO:0000256" key="16">
    <source>
        <dbReference type="SAM" id="MobiDB-lite"/>
    </source>
</evidence>
<keyword evidence="5" id="KW-0107">Calcium channel</keyword>
<evidence type="ECO:0000256" key="10">
    <source>
        <dbReference type="ARBA" id="ARBA00023065"/>
    </source>
</evidence>
<feature type="compositionally biased region" description="Low complexity" evidence="16">
    <location>
        <begin position="1828"/>
        <end position="1840"/>
    </location>
</feature>
<feature type="domain" description="Ion transport" evidence="18">
    <location>
        <begin position="1024"/>
        <end position="1304"/>
    </location>
</feature>
<keyword evidence="11 17" id="KW-0472">Membrane</keyword>
<feature type="transmembrane region" description="Helical" evidence="17">
    <location>
        <begin position="1355"/>
        <end position="1376"/>
    </location>
</feature>
<keyword evidence="9 17" id="KW-1133">Transmembrane helix</keyword>
<feature type="region of interest" description="Disordered" evidence="16">
    <location>
        <begin position="292"/>
        <end position="324"/>
    </location>
</feature>
<keyword evidence="20" id="KW-1185">Reference proteome</keyword>
<dbReference type="InterPro" id="IPR027359">
    <property type="entry name" value="Volt_channel_dom_sf"/>
</dbReference>
<feature type="domain" description="Ion transport" evidence="18">
    <location>
        <begin position="1354"/>
        <end position="1599"/>
    </location>
</feature>
<keyword evidence="7" id="KW-0106">Calcium</keyword>
<evidence type="ECO:0000256" key="3">
    <source>
        <dbReference type="ARBA" id="ARBA00022475"/>
    </source>
</evidence>
<keyword evidence="3" id="KW-1003">Cell membrane</keyword>
<feature type="transmembrane region" description="Helical" evidence="17">
    <location>
        <begin position="190"/>
        <end position="214"/>
    </location>
</feature>
<feature type="region of interest" description="Disordered" evidence="16">
    <location>
        <begin position="1"/>
        <end position="46"/>
    </location>
</feature>
<evidence type="ECO:0000256" key="5">
    <source>
        <dbReference type="ARBA" id="ARBA00022673"/>
    </source>
</evidence>
<keyword evidence="13" id="KW-0407">Ion channel</keyword>
<feature type="region of interest" description="Disordered" evidence="16">
    <location>
        <begin position="231"/>
        <end position="268"/>
    </location>
</feature>
<dbReference type="HOGENOM" id="CLU_000443_1_0_1"/>
<name>A0A0C3S1T2_PHLG1</name>
<keyword evidence="6 17" id="KW-0812">Transmembrane</keyword>
<dbReference type="PANTHER" id="PTHR45628">
    <property type="entry name" value="VOLTAGE-DEPENDENT CALCIUM CHANNEL TYPE A SUBUNIT ALPHA-1"/>
    <property type="match status" value="1"/>
</dbReference>
<feature type="transmembrane region" description="Helical" evidence="17">
    <location>
        <begin position="132"/>
        <end position="155"/>
    </location>
</feature>
<evidence type="ECO:0000313" key="20">
    <source>
        <dbReference type="Proteomes" id="UP000053257"/>
    </source>
</evidence>
<feature type="transmembrane region" description="Helical" evidence="17">
    <location>
        <begin position="352"/>
        <end position="372"/>
    </location>
</feature>
<keyword evidence="4" id="KW-0109">Calcium transport</keyword>
<evidence type="ECO:0000256" key="2">
    <source>
        <dbReference type="ARBA" id="ARBA00022448"/>
    </source>
</evidence>
<evidence type="ECO:0000256" key="15">
    <source>
        <dbReference type="ARBA" id="ARBA00067459"/>
    </source>
</evidence>
<feature type="transmembrane region" description="Helical" evidence="17">
    <location>
        <begin position="772"/>
        <end position="798"/>
    </location>
</feature>
<sequence>MSRPGTSSGWRASMDADPERSASTARSKRALRYSTSPSPLRKAGNRLTTISKSLRRASMRVVNMTGISLEEHVRLADADDEKTDMKVDEDEEEPEKEHEAVVLDLSRMMPIRGRTLGFMGPTNQVRLAMYKFLVYPWTEPIILLLIIINAVVLTIQSAPDIALPADQQADANGTVLPPRIQGYFHGWEDYVLFSLFVVFTLEMLARIAVSGFLLDPEVPVSALTRSLFSSHPDPMLPPSSTSESVVTLSRHPSLVHSTSQPQMLSRNPSVTERLRRFRYNLARPFALAHPSMATSAEPATTEETSTPARGSRQRSDTVQSDNGDKLSLPFRFSVQSAHETTQRNLPYLRHSWTRIDFVAIMSFWISFGLAMAGVEHGAYHIGIFRAIIGIQSFKGSYRRTCFLMSGGGDGIDLGQQCGAWIDPDTLEVRPYVPQDNSTDPTSKGFVCPLGQICKEGTSNPFSGVESFDTIYYAALQVFIVSSANGWSGLMYNMMDSEFFVSCFFFIVCIIVLNFWLINLFVAVITNTFSAIRSDTHKSAFGAAPLAPALHDDEGWSIVDGRRVLKHNRLKEFYESVRWCWVALALASLVLQATGNVDVSATHAEILDKGELGLTVAFDVEIVIRIFAYLPNYRAFFASGQNWLDLTLAIGSSIIQIPVVHNSPVYPWLTIFQLARFYRVILEIPRMKPLLLAVFGNMYGLANMSLFLVLINYIVALVAIQLLRGDLQNNGDRFITWGEVFNSFLGIYQVFSSENWTNVLYDAAEAEVPLRQSAVAVLFIAGWMFFANYIVLQMFIAVINENFDVAEEQKRSRQASHFWAAQRPEKVRAAWIRRMNPYRWFEAKPKAIAVDQLPSNLVLPMQKSLVQDYSFVHRDPRSTLRDQSGVVGGTRHVSKKSLNLLRNFFNGEKSDDVPMATLRNNRRDSVVPQDAIDEETERHLEVLAALNNETATVDDVNDILYERRAQKADFIRDHPTYDKPFWILSQKNPIRRAFQKLVAPANGERIFGTRPSPIAQTIFQLLLLMTVIGGIVVEWIATPLYRREYYLEHGLIRGSWFDIAETTFGLILFVEFVIKVIADGFLFTPNAYIRSIWNILDFLIMLGLVINVTTGLIFIGGLSRLTRSLKALRALRLITLIEMMRSTFESLIIFGAARIFDAALLAILYMIPYAVWGTNIFAGLMNECNDSGNNVTGILTCIHEYSNGVVGDGSAYTFLVPRVWDNPAPSTKFSFDSFKASLLILFEIVSLEGWIDVMSVAVSITGKNQQPQQNVSQANAIFFLIYNLLGGVVILTLFISIIIGNFTSRTGSALLTQPQREWIDLQKLIQRQRPSKRPRTRPNWPVRAWCYDRAVHKHGWWYRMMTTVFVLHVIALMTQTFASQHALDDVRTVFFLVVTNVYVIDILVRLCGMGWNSYSANGWNLFDIIVAGGSLITIIVVRFNTGGFAVQQLQKLFITSIALKLVQRTNSLNKLFKTAVASLPVILSLLSLWLVLFLFFAILYVEVFSMTKWASGESRNQNYSSMPNALLMLAFMTTGEGWNQYMHDYAIVYPKCTNSSGFNMDSDCGSVSWAFTLFIAWNLLSMYIFANLFTGVVVESFHYVFQMTGGSKEISREEMRRFKKVWAEFANAKTGYLERSNFVPFFSKLSGIFEVKIYPTEYSVHSIMSRSQTDDSTPEERHLNIARLQANVNVIDRSMVKRRKNLWNRLYHEARISYEPRKGISFTNMLLLLAHHKLIVDQEALVLQDLVIRNETNKLVTDLVDFDRVQSLLLMISHRRRYMRMKEQIRLQKLVEEGIPNIVVSGGEPTTPPSTTRDITSPGHHTMSRFMDPDTPTPTYRTPSPEASLTLDTPSRTTLQRGGRRLSDISMLTASDMGMRTSFDNSRDSRVIEEDAGNVLSSMQNSMWGELLLEAAEEDS</sequence>
<dbReference type="Gene3D" id="1.10.287.70">
    <property type="match status" value="4"/>
</dbReference>
<feature type="domain" description="Ion transport" evidence="18">
    <location>
        <begin position="383"/>
        <end position="535"/>
    </location>
</feature>
<evidence type="ECO:0000256" key="9">
    <source>
        <dbReference type="ARBA" id="ARBA00022989"/>
    </source>
</evidence>
<evidence type="ECO:0000256" key="17">
    <source>
        <dbReference type="SAM" id="Phobius"/>
    </source>
</evidence>
<feature type="domain" description="Ion transport" evidence="18">
    <location>
        <begin position="581"/>
        <end position="809"/>
    </location>
</feature>
<gene>
    <name evidence="19" type="ORF">PHLGIDRAFT_94974</name>
</gene>
<feature type="compositionally biased region" description="Polar residues" evidence="16">
    <location>
        <begin position="238"/>
        <end position="247"/>
    </location>
</feature>
<dbReference type="GO" id="GO:0005891">
    <property type="term" value="C:voltage-gated calcium channel complex"/>
    <property type="evidence" value="ECO:0007669"/>
    <property type="project" value="TreeGrafter"/>
</dbReference>
<feature type="transmembrane region" description="Helical" evidence="17">
    <location>
        <begin position="1158"/>
        <end position="1179"/>
    </location>
</feature>
<feature type="transmembrane region" description="Helical" evidence="17">
    <location>
        <begin position="498"/>
        <end position="524"/>
    </location>
</feature>
<feature type="transmembrane region" description="Helical" evidence="17">
    <location>
        <begin position="1237"/>
        <end position="1259"/>
    </location>
</feature>
<feature type="transmembrane region" description="Helical" evidence="17">
    <location>
        <begin position="1418"/>
        <end position="1438"/>
    </location>
</feature>
<protein>
    <recommendedName>
        <fullName evidence="15">Calcium-channel protein CCH1</fullName>
    </recommendedName>
</protein>
<reference evidence="19 20" key="1">
    <citation type="journal article" date="2014" name="PLoS Genet.">
        <title>Analysis of the Phlebiopsis gigantea genome, transcriptome and secretome provides insight into its pioneer colonization strategies of wood.</title>
        <authorList>
            <person name="Hori C."/>
            <person name="Ishida T."/>
            <person name="Igarashi K."/>
            <person name="Samejima M."/>
            <person name="Suzuki H."/>
            <person name="Master E."/>
            <person name="Ferreira P."/>
            <person name="Ruiz-Duenas F.J."/>
            <person name="Held B."/>
            <person name="Canessa P."/>
            <person name="Larrondo L.F."/>
            <person name="Schmoll M."/>
            <person name="Druzhinina I.S."/>
            <person name="Kubicek C.P."/>
            <person name="Gaskell J.A."/>
            <person name="Kersten P."/>
            <person name="St John F."/>
            <person name="Glasner J."/>
            <person name="Sabat G."/>
            <person name="Splinter BonDurant S."/>
            <person name="Syed K."/>
            <person name="Yadav J."/>
            <person name="Mgbeahuruike A.C."/>
            <person name="Kovalchuk A."/>
            <person name="Asiegbu F.O."/>
            <person name="Lackner G."/>
            <person name="Hoffmeister D."/>
            <person name="Rencoret J."/>
            <person name="Gutierrez A."/>
            <person name="Sun H."/>
            <person name="Lindquist E."/>
            <person name="Barry K."/>
            <person name="Riley R."/>
            <person name="Grigoriev I.V."/>
            <person name="Henrissat B."/>
            <person name="Kues U."/>
            <person name="Berka R.M."/>
            <person name="Martinez A.T."/>
            <person name="Covert S.F."/>
            <person name="Blanchette R.A."/>
            <person name="Cullen D."/>
        </authorList>
    </citation>
    <scope>NUCLEOTIDE SEQUENCE [LARGE SCALE GENOMIC DNA]</scope>
    <source>
        <strain evidence="19 20">11061_1 CR5-6</strain>
    </source>
</reference>
<feature type="compositionally biased region" description="Low complexity" evidence="16">
    <location>
        <begin position="292"/>
        <end position="308"/>
    </location>
</feature>
<dbReference type="GO" id="GO:0008331">
    <property type="term" value="F:high voltage-gated calcium channel activity"/>
    <property type="evidence" value="ECO:0007669"/>
    <property type="project" value="TreeGrafter"/>
</dbReference>
<dbReference type="Pfam" id="PF00520">
    <property type="entry name" value="Ion_trans"/>
    <property type="match status" value="4"/>
</dbReference>
<dbReference type="GO" id="GO:0098703">
    <property type="term" value="P:calcium ion import across plasma membrane"/>
    <property type="evidence" value="ECO:0007669"/>
    <property type="project" value="TreeGrafter"/>
</dbReference>
<dbReference type="InterPro" id="IPR050599">
    <property type="entry name" value="VDCC_alpha-1_subunit"/>
</dbReference>
<dbReference type="PANTHER" id="PTHR45628:SF7">
    <property type="entry name" value="VOLTAGE-DEPENDENT CALCIUM CHANNEL TYPE A SUBUNIT ALPHA-1"/>
    <property type="match status" value="1"/>
</dbReference>
<organism evidence="19 20">
    <name type="scientific">Phlebiopsis gigantea (strain 11061_1 CR5-6)</name>
    <name type="common">White-rot fungus</name>
    <name type="synonym">Peniophora gigantea</name>
    <dbReference type="NCBI Taxonomy" id="745531"/>
    <lineage>
        <taxon>Eukaryota</taxon>
        <taxon>Fungi</taxon>
        <taxon>Dikarya</taxon>
        <taxon>Basidiomycota</taxon>
        <taxon>Agaricomycotina</taxon>
        <taxon>Agaricomycetes</taxon>
        <taxon>Polyporales</taxon>
        <taxon>Phanerochaetaceae</taxon>
        <taxon>Phlebiopsis</taxon>
    </lineage>
</organism>
<keyword evidence="8" id="KW-0851">Voltage-gated channel</keyword>
<feature type="compositionally biased region" description="Polar residues" evidence="16">
    <location>
        <begin position="255"/>
        <end position="268"/>
    </location>
</feature>
<comment type="subcellular location">
    <subcellularLocation>
        <location evidence="1">Cell membrane</location>
        <topology evidence="1">Multi-pass membrane protein</topology>
    </subcellularLocation>
</comment>
<evidence type="ECO:0000313" key="19">
    <source>
        <dbReference type="EMBL" id="KIP03307.1"/>
    </source>
</evidence>
<feature type="transmembrane region" description="Helical" evidence="17">
    <location>
        <begin position="1568"/>
        <end position="1593"/>
    </location>
</feature>
<keyword evidence="10" id="KW-0406">Ion transport</keyword>
<evidence type="ECO:0000259" key="18">
    <source>
        <dbReference type="Pfam" id="PF00520"/>
    </source>
</evidence>
<dbReference type="FunFam" id="1.10.287.70:FF:000093">
    <property type="entry name" value="Calcium channel subunit Cch1"/>
    <property type="match status" value="1"/>
</dbReference>
<feature type="transmembrane region" description="Helical" evidence="17">
    <location>
        <begin position="1473"/>
        <end position="1500"/>
    </location>
</feature>
<dbReference type="InterPro" id="IPR005821">
    <property type="entry name" value="Ion_trans_dom"/>
</dbReference>
<dbReference type="SUPFAM" id="SSF81324">
    <property type="entry name" value="Voltage-gated potassium channels"/>
    <property type="match status" value="4"/>
</dbReference>
<evidence type="ECO:0000256" key="13">
    <source>
        <dbReference type="ARBA" id="ARBA00023303"/>
    </source>
</evidence>
<feature type="transmembrane region" description="Helical" evidence="17">
    <location>
        <begin position="1279"/>
        <end position="1301"/>
    </location>
</feature>
<keyword evidence="12" id="KW-0325">Glycoprotein</keyword>
<evidence type="ECO:0000256" key="7">
    <source>
        <dbReference type="ARBA" id="ARBA00022837"/>
    </source>
</evidence>
<evidence type="ECO:0000256" key="4">
    <source>
        <dbReference type="ARBA" id="ARBA00022568"/>
    </source>
</evidence>
<dbReference type="EMBL" id="KN840623">
    <property type="protein sequence ID" value="KIP03307.1"/>
    <property type="molecule type" value="Genomic_DNA"/>
</dbReference>
<keyword evidence="2" id="KW-0813">Transport</keyword>
<feature type="compositionally biased region" description="Polar residues" evidence="16">
    <location>
        <begin position="1"/>
        <end position="10"/>
    </location>
</feature>
<evidence type="ECO:0000256" key="8">
    <source>
        <dbReference type="ARBA" id="ARBA00022882"/>
    </source>
</evidence>
<accession>A0A0C3S1T2</accession>
<evidence type="ECO:0000256" key="6">
    <source>
        <dbReference type="ARBA" id="ARBA00022692"/>
    </source>
</evidence>